<protein>
    <submittedName>
        <fullName evidence="3">GDP-mannose transporter into the lumen of the Golgi</fullName>
    </submittedName>
</protein>
<feature type="transmembrane region" description="Helical" evidence="2">
    <location>
        <begin position="154"/>
        <end position="176"/>
    </location>
</feature>
<dbReference type="NCBIfam" id="TIGR00803">
    <property type="entry name" value="nst"/>
    <property type="match status" value="1"/>
</dbReference>
<reference evidence="3" key="1">
    <citation type="journal article" date="2023" name="Genome Biol. Evol.">
        <title>First Whole Genome Sequence and Flow Cytometry Genome Size Data for the Lichen-Forming Fungus Ramalina farinacea (Ascomycota).</title>
        <authorList>
            <person name="Llewellyn T."/>
            <person name="Mian S."/>
            <person name="Hill R."/>
            <person name="Leitch I.J."/>
            <person name="Gaya E."/>
        </authorList>
    </citation>
    <scope>NUCLEOTIDE SEQUENCE</scope>
    <source>
        <strain evidence="3">LIQ254RAFAR</strain>
    </source>
</reference>
<dbReference type="Proteomes" id="UP001161017">
    <property type="component" value="Unassembled WGS sequence"/>
</dbReference>
<feature type="transmembrane region" description="Helical" evidence="2">
    <location>
        <begin position="105"/>
        <end position="134"/>
    </location>
</feature>
<keyword evidence="2" id="KW-1133">Transmembrane helix</keyword>
<name>A0AA43QSN3_9LECA</name>
<keyword evidence="2" id="KW-0812">Transmembrane</keyword>
<dbReference type="EMBL" id="JAPUFD010000015">
    <property type="protein sequence ID" value="MDI1491757.1"/>
    <property type="molecule type" value="Genomic_DNA"/>
</dbReference>
<organism evidence="3 4">
    <name type="scientific">Ramalina farinacea</name>
    <dbReference type="NCBI Taxonomy" id="258253"/>
    <lineage>
        <taxon>Eukaryota</taxon>
        <taxon>Fungi</taxon>
        <taxon>Dikarya</taxon>
        <taxon>Ascomycota</taxon>
        <taxon>Pezizomycotina</taxon>
        <taxon>Lecanoromycetes</taxon>
        <taxon>OSLEUM clade</taxon>
        <taxon>Lecanoromycetidae</taxon>
        <taxon>Lecanorales</taxon>
        <taxon>Lecanorineae</taxon>
        <taxon>Ramalinaceae</taxon>
        <taxon>Ramalina</taxon>
    </lineage>
</organism>
<keyword evidence="2" id="KW-0472">Membrane</keyword>
<evidence type="ECO:0000313" key="4">
    <source>
        <dbReference type="Proteomes" id="UP001161017"/>
    </source>
</evidence>
<evidence type="ECO:0000256" key="1">
    <source>
        <dbReference type="SAM" id="MobiDB-lite"/>
    </source>
</evidence>
<sequence>MSDDKKRDDLVIEMRDPKGAYDTPMRSPAPPQTPSASGGSNNAIFPVLSYCASSILMTVTNKFVLSGTGFNLNFFLLAVQALQFLSIPVYTIFKNLTIILIAYGEVLWFGGSVTGMVLFSFGLMVVSSVIAAWADIQHALQNFGHATTEASDKISTLNAGYMWMLFNCFCSASYVLGMRKRIKLTNFKDFDSKFKCSYPHGLS</sequence>
<feature type="compositionally biased region" description="Basic and acidic residues" evidence="1">
    <location>
        <begin position="1"/>
        <end position="19"/>
    </location>
</feature>
<evidence type="ECO:0000256" key="2">
    <source>
        <dbReference type="SAM" id="Phobius"/>
    </source>
</evidence>
<evidence type="ECO:0000313" key="3">
    <source>
        <dbReference type="EMBL" id="MDI1491757.1"/>
    </source>
</evidence>
<comment type="caution">
    <text evidence="3">The sequence shown here is derived from an EMBL/GenBank/DDBJ whole genome shotgun (WGS) entry which is preliminary data.</text>
</comment>
<feature type="region of interest" description="Disordered" evidence="1">
    <location>
        <begin position="1"/>
        <end position="38"/>
    </location>
</feature>
<proteinExistence type="predicted"/>
<dbReference type="AlphaFoldDB" id="A0AA43QSN3"/>
<accession>A0AA43QSN3</accession>
<gene>
    <name evidence="3" type="primary">VRG4</name>
    <name evidence="3" type="ORF">OHK93_002967</name>
</gene>
<keyword evidence="4" id="KW-1185">Reference proteome</keyword>